<protein>
    <submittedName>
        <fullName evidence="1">Uncharacterized protein</fullName>
    </submittedName>
</protein>
<dbReference type="AlphaFoldDB" id="W2R709"/>
<evidence type="ECO:0000313" key="2">
    <source>
        <dbReference type="Proteomes" id="UP000018817"/>
    </source>
</evidence>
<proteinExistence type="predicted"/>
<dbReference type="EMBL" id="KI669564">
    <property type="protein sequence ID" value="ETN20494.1"/>
    <property type="molecule type" value="Genomic_DNA"/>
</dbReference>
<reference evidence="1 2" key="2">
    <citation type="submission" date="2013-11" db="EMBL/GenBank/DDBJ databases">
        <title>The Genome Sequence of Phytophthora parasitica INRA-310.</title>
        <authorList>
            <consortium name="The Broad Institute Genomics Platform"/>
            <person name="Russ C."/>
            <person name="Tyler B."/>
            <person name="Panabieres F."/>
            <person name="Shan W."/>
            <person name="Tripathy S."/>
            <person name="Grunwald N."/>
            <person name="Machado M."/>
            <person name="Johnson C.S."/>
            <person name="Arredondo F."/>
            <person name="Hong C."/>
            <person name="Coffey M."/>
            <person name="Young S.K."/>
            <person name="Zeng Q."/>
            <person name="Gargeya S."/>
            <person name="Fitzgerald M."/>
            <person name="Abouelleil A."/>
            <person name="Alvarado L."/>
            <person name="Chapman S.B."/>
            <person name="Gainer-Dewar J."/>
            <person name="Goldberg J."/>
            <person name="Griggs A."/>
            <person name="Gujja S."/>
            <person name="Hansen M."/>
            <person name="Howarth C."/>
            <person name="Imamovic A."/>
            <person name="Ireland A."/>
            <person name="Larimer J."/>
            <person name="McCowan C."/>
            <person name="Murphy C."/>
            <person name="Pearson M."/>
            <person name="Poon T.W."/>
            <person name="Priest M."/>
            <person name="Roberts A."/>
            <person name="Saif S."/>
            <person name="Shea T."/>
            <person name="Sykes S."/>
            <person name="Wortman J."/>
            <person name="Nusbaum C."/>
            <person name="Birren B."/>
        </authorList>
    </citation>
    <scope>NUCLEOTIDE SEQUENCE [LARGE SCALE GENOMIC DNA]</scope>
    <source>
        <strain evidence="1 2">INRA-310</strain>
    </source>
</reference>
<evidence type="ECO:0000313" key="1">
    <source>
        <dbReference type="EMBL" id="ETN20494.1"/>
    </source>
</evidence>
<accession>W2R709</accession>
<dbReference type="GeneID" id="20189911"/>
<gene>
    <name evidence="1" type="ORF">PPTG_21312</name>
</gene>
<sequence length="81" mass="8738">MALRGFLTPSVMTCNKWDNACMCSTQCSKFGLAHVINTGWGSACFASVVGHEITPLLPRLEGHTKNPDRVTYVSILNPGNA</sequence>
<organism evidence="1 2">
    <name type="scientific">Phytophthora nicotianae (strain INRA-310)</name>
    <name type="common">Phytophthora parasitica</name>
    <dbReference type="NCBI Taxonomy" id="761204"/>
    <lineage>
        <taxon>Eukaryota</taxon>
        <taxon>Sar</taxon>
        <taxon>Stramenopiles</taxon>
        <taxon>Oomycota</taxon>
        <taxon>Peronosporomycetes</taxon>
        <taxon>Peronosporales</taxon>
        <taxon>Peronosporaceae</taxon>
        <taxon>Phytophthora</taxon>
    </lineage>
</organism>
<name>W2R709_PHYN3</name>
<dbReference type="Proteomes" id="UP000018817">
    <property type="component" value="Unassembled WGS sequence"/>
</dbReference>
<dbReference type="RefSeq" id="XP_008894813.1">
    <property type="nucleotide sequence ID" value="XM_008896565.1"/>
</dbReference>
<dbReference type="VEuPathDB" id="FungiDB:PPTG_21312"/>
<reference evidence="2" key="1">
    <citation type="submission" date="2011-12" db="EMBL/GenBank/DDBJ databases">
        <authorList>
            <consortium name="The Broad Institute Genome Sequencing Platform"/>
            <person name="Russ C."/>
            <person name="Tyler B."/>
            <person name="Panabieres F."/>
            <person name="Shan W."/>
            <person name="Tripathy S."/>
            <person name="Grunwald N."/>
            <person name="Machado M."/>
            <person name="Young S.K."/>
            <person name="Zeng Q."/>
            <person name="Gargeya S."/>
            <person name="Fitzgerald M."/>
            <person name="Haas B."/>
            <person name="Abouelleil A."/>
            <person name="Alvarado L."/>
            <person name="Arachchi H.M."/>
            <person name="Berlin A."/>
            <person name="Chapman S.B."/>
            <person name="Gearin G."/>
            <person name="Goldberg J."/>
            <person name="Griggs A."/>
            <person name="Gujja S."/>
            <person name="Hansen M."/>
            <person name="Heiman D."/>
            <person name="Howarth C."/>
            <person name="Larimer J."/>
            <person name="Lui A."/>
            <person name="MacDonald P.J.P."/>
            <person name="McCowen C."/>
            <person name="Montmayeur A."/>
            <person name="Murphy C."/>
            <person name="Neiman D."/>
            <person name="Pearson M."/>
            <person name="Priest M."/>
            <person name="Roberts A."/>
            <person name="Saif S."/>
            <person name="Shea T."/>
            <person name="Sisk P."/>
            <person name="Stolte C."/>
            <person name="Sykes S."/>
            <person name="Wortman J."/>
            <person name="Nusbaum C."/>
            <person name="Birren B."/>
        </authorList>
    </citation>
    <scope>NUCLEOTIDE SEQUENCE [LARGE SCALE GENOMIC DNA]</scope>
    <source>
        <strain evidence="2">INRA-310</strain>
    </source>
</reference>